<evidence type="ECO:0000256" key="1">
    <source>
        <dbReference type="SAM" id="MobiDB-lite"/>
    </source>
</evidence>
<dbReference type="AlphaFoldDB" id="A0A5J4VCC3"/>
<sequence>MDDDNGWALTVKHIAGQINIEAVTFSRLSLAGSYAIKKKVLHEVQKEWHTQITVDLFASRWGKQNAKYYTCGNDSKAEGSDTMEIPWNQEFTLYHSPKQMINKRLNMVDISQRNNGESRVNREQRRGFVQMSENGEEEPESSSTQEISFRSKRGQDGARLFRQINGNGAGEDMHVH</sequence>
<evidence type="ECO:0000313" key="2">
    <source>
        <dbReference type="EMBL" id="KAA6380216.1"/>
    </source>
</evidence>
<protein>
    <submittedName>
        <fullName evidence="2">Uncharacterized protein</fullName>
    </submittedName>
</protein>
<comment type="caution">
    <text evidence="2">The sequence shown here is derived from an EMBL/GenBank/DDBJ whole genome shotgun (WGS) entry which is preliminary data.</text>
</comment>
<dbReference type="EMBL" id="SNRW01008038">
    <property type="protein sequence ID" value="KAA6380216.1"/>
    <property type="molecule type" value="Genomic_DNA"/>
</dbReference>
<evidence type="ECO:0000313" key="3">
    <source>
        <dbReference type="Proteomes" id="UP000324800"/>
    </source>
</evidence>
<organism evidence="2 3">
    <name type="scientific">Streblomastix strix</name>
    <dbReference type="NCBI Taxonomy" id="222440"/>
    <lineage>
        <taxon>Eukaryota</taxon>
        <taxon>Metamonada</taxon>
        <taxon>Preaxostyla</taxon>
        <taxon>Oxymonadida</taxon>
        <taxon>Streblomastigidae</taxon>
        <taxon>Streblomastix</taxon>
    </lineage>
</organism>
<reference evidence="2 3" key="1">
    <citation type="submission" date="2019-03" db="EMBL/GenBank/DDBJ databases">
        <title>Single cell metagenomics reveals metabolic interactions within the superorganism composed of flagellate Streblomastix strix and complex community of Bacteroidetes bacteria on its surface.</title>
        <authorList>
            <person name="Treitli S.C."/>
            <person name="Kolisko M."/>
            <person name="Husnik F."/>
            <person name="Keeling P."/>
            <person name="Hampl V."/>
        </authorList>
    </citation>
    <scope>NUCLEOTIDE SEQUENCE [LARGE SCALE GENOMIC DNA]</scope>
    <source>
        <strain evidence="2">ST1C</strain>
    </source>
</reference>
<accession>A0A5J4VCC3</accession>
<feature type="region of interest" description="Disordered" evidence="1">
    <location>
        <begin position="130"/>
        <end position="176"/>
    </location>
</feature>
<proteinExistence type="predicted"/>
<dbReference type="OrthoDB" id="2897838at2759"/>
<gene>
    <name evidence="2" type="ORF">EZS28_024257</name>
</gene>
<name>A0A5J4VCC3_9EUKA</name>
<dbReference type="Proteomes" id="UP000324800">
    <property type="component" value="Unassembled WGS sequence"/>
</dbReference>